<accession>A0A934VMH7</accession>
<protein>
    <submittedName>
        <fullName evidence="1">Uncharacterized protein</fullName>
    </submittedName>
</protein>
<dbReference type="Proteomes" id="UP000604083">
    <property type="component" value="Unassembled WGS sequence"/>
</dbReference>
<dbReference type="EMBL" id="JAENIO010000162">
    <property type="protein sequence ID" value="MBK1835759.1"/>
    <property type="molecule type" value="Genomic_DNA"/>
</dbReference>
<evidence type="ECO:0000313" key="2">
    <source>
        <dbReference type="Proteomes" id="UP000604083"/>
    </source>
</evidence>
<evidence type="ECO:0000313" key="1">
    <source>
        <dbReference type="EMBL" id="MBK1835759.1"/>
    </source>
</evidence>
<organism evidence="1 2">
    <name type="scientific">Roseibacillus ishigakijimensis</name>
    <dbReference type="NCBI Taxonomy" id="454146"/>
    <lineage>
        <taxon>Bacteria</taxon>
        <taxon>Pseudomonadati</taxon>
        <taxon>Verrucomicrobiota</taxon>
        <taxon>Verrucomicrobiia</taxon>
        <taxon>Verrucomicrobiales</taxon>
        <taxon>Verrucomicrobiaceae</taxon>
        <taxon>Roseibacillus</taxon>
    </lineage>
</organism>
<keyword evidence="2" id="KW-1185">Reference proteome</keyword>
<name>A0A934VMH7_9BACT</name>
<gene>
    <name evidence="1" type="ORF">JIN78_16975</name>
</gene>
<sequence>MKILIFSLLVIFSICVVIVFDRRLEKFSPEAEIEEVDFLDLSSLGNDSLGKVAFVDLGSHYTTKIEG</sequence>
<dbReference type="AlphaFoldDB" id="A0A934VMH7"/>
<reference evidence="1" key="1">
    <citation type="submission" date="2021-01" db="EMBL/GenBank/DDBJ databases">
        <title>Modified the classification status of verrucomicrobia.</title>
        <authorList>
            <person name="Feng X."/>
        </authorList>
    </citation>
    <scope>NUCLEOTIDE SEQUENCE</scope>
    <source>
        <strain evidence="1">KCTC 12986</strain>
    </source>
</reference>
<comment type="caution">
    <text evidence="1">The sequence shown here is derived from an EMBL/GenBank/DDBJ whole genome shotgun (WGS) entry which is preliminary data.</text>
</comment>
<dbReference type="RefSeq" id="WP_200393190.1">
    <property type="nucleotide sequence ID" value="NZ_JAENIO010000162.1"/>
</dbReference>
<proteinExistence type="predicted"/>